<dbReference type="AlphaFoldDB" id="A0AAV7VIY6"/>
<feature type="compositionally biased region" description="Polar residues" evidence="1">
    <location>
        <begin position="35"/>
        <end position="48"/>
    </location>
</feature>
<dbReference type="Proteomes" id="UP001066276">
    <property type="component" value="Chromosome 2_1"/>
</dbReference>
<accession>A0AAV7VIY6</accession>
<feature type="compositionally biased region" description="Basic and acidic residues" evidence="1">
    <location>
        <begin position="105"/>
        <end position="117"/>
    </location>
</feature>
<gene>
    <name evidence="2" type="ORF">NDU88_004098</name>
</gene>
<evidence type="ECO:0000313" key="2">
    <source>
        <dbReference type="EMBL" id="KAJ1200273.1"/>
    </source>
</evidence>
<evidence type="ECO:0000313" key="3">
    <source>
        <dbReference type="Proteomes" id="UP001066276"/>
    </source>
</evidence>
<name>A0AAV7VIY6_PLEWA</name>
<keyword evidence="3" id="KW-1185">Reference proteome</keyword>
<dbReference type="EMBL" id="JANPWB010000003">
    <property type="protein sequence ID" value="KAJ1200273.1"/>
    <property type="molecule type" value="Genomic_DNA"/>
</dbReference>
<evidence type="ECO:0000256" key="1">
    <source>
        <dbReference type="SAM" id="MobiDB-lite"/>
    </source>
</evidence>
<comment type="caution">
    <text evidence="2">The sequence shown here is derived from an EMBL/GenBank/DDBJ whole genome shotgun (WGS) entry which is preliminary data.</text>
</comment>
<feature type="region of interest" description="Disordered" evidence="1">
    <location>
        <begin position="1"/>
        <end position="117"/>
    </location>
</feature>
<protein>
    <submittedName>
        <fullName evidence="2">Uncharacterized protein</fullName>
    </submittedName>
</protein>
<reference evidence="2" key="1">
    <citation type="journal article" date="2022" name="bioRxiv">
        <title>Sequencing and chromosome-scale assembly of the giantPleurodeles waltlgenome.</title>
        <authorList>
            <person name="Brown T."/>
            <person name="Elewa A."/>
            <person name="Iarovenko S."/>
            <person name="Subramanian E."/>
            <person name="Araus A.J."/>
            <person name="Petzold A."/>
            <person name="Susuki M."/>
            <person name="Suzuki K.-i.T."/>
            <person name="Hayashi T."/>
            <person name="Toyoda A."/>
            <person name="Oliveira C."/>
            <person name="Osipova E."/>
            <person name="Leigh N.D."/>
            <person name="Simon A."/>
            <person name="Yun M.H."/>
        </authorList>
    </citation>
    <scope>NUCLEOTIDE SEQUENCE</scope>
    <source>
        <strain evidence="2">20211129_DDA</strain>
        <tissue evidence="2">Liver</tissue>
    </source>
</reference>
<feature type="compositionally biased region" description="Basic residues" evidence="1">
    <location>
        <begin position="94"/>
        <end position="104"/>
    </location>
</feature>
<sequence>MLVGVVSWSQNIPEPVATEERKEWKEQEDEEPGITETTGRTSVFTGQSGAEGPQRERKTAGPGEPALEPPRFRRSVAFPGTDTRTGKGAGKGGGRWRRAGKGGGKKKENGHFGDGEH</sequence>
<organism evidence="2 3">
    <name type="scientific">Pleurodeles waltl</name>
    <name type="common">Iberian ribbed newt</name>
    <dbReference type="NCBI Taxonomy" id="8319"/>
    <lineage>
        <taxon>Eukaryota</taxon>
        <taxon>Metazoa</taxon>
        <taxon>Chordata</taxon>
        <taxon>Craniata</taxon>
        <taxon>Vertebrata</taxon>
        <taxon>Euteleostomi</taxon>
        <taxon>Amphibia</taxon>
        <taxon>Batrachia</taxon>
        <taxon>Caudata</taxon>
        <taxon>Salamandroidea</taxon>
        <taxon>Salamandridae</taxon>
        <taxon>Pleurodelinae</taxon>
        <taxon>Pleurodeles</taxon>
    </lineage>
</organism>
<proteinExistence type="predicted"/>